<dbReference type="Gene3D" id="3.30.900.10">
    <property type="entry name" value="HORMA domain"/>
    <property type="match status" value="2"/>
</dbReference>
<feature type="region of interest" description="Disordered" evidence="2">
    <location>
        <begin position="264"/>
        <end position="284"/>
    </location>
</feature>
<evidence type="ECO:0000256" key="1">
    <source>
        <dbReference type="ARBA" id="ARBA00010348"/>
    </source>
</evidence>
<reference evidence="4 5" key="1">
    <citation type="submission" date="2016-05" db="EMBL/GenBank/DDBJ databases">
        <title>Genome sequencing reveals origins of a unique bacterial endosymbiosis in the earliest lineages of terrestrial Fungi.</title>
        <authorList>
            <consortium name="DOE Joint Genome Institute"/>
            <person name="Uehling J."/>
            <person name="Gryganskyi A."/>
            <person name="Hameed K."/>
            <person name="Tschaplinski T."/>
            <person name="Misztal P."/>
            <person name="Wu S."/>
            <person name="Desiro A."/>
            <person name="Vande Pol N."/>
            <person name="Du Z.-Y."/>
            <person name="Zienkiewicz A."/>
            <person name="Zienkiewicz K."/>
            <person name="Morin E."/>
            <person name="Tisserant E."/>
            <person name="Splivallo R."/>
            <person name="Hainaut M."/>
            <person name="Henrissat B."/>
            <person name="Ohm R."/>
            <person name="Kuo A."/>
            <person name="Yan J."/>
            <person name="Lipzen A."/>
            <person name="Nolan M."/>
            <person name="Labutti K."/>
            <person name="Barry K."/>
            <person name="Goldstein A."/>
            <person name="Labbe J."/>
            <person name="Schadt C."/>
            <person name="Tuskan G."/>
            <person name="Grigoriev I."/>
            <person name="Martin F."/>
            <person name="Vilgalys R."/>
            <person name="Bonito G."/>
        </authorList>
    </citation>
    <scope>NUCLEOTIDE SEQUENCE [LARGE SCALE GENOMIC DNA]</scope>
    <source>
        <strain evidence="4 5">AG-77</strain>
    </source>
</reference>
<comment type="similarity">
    <text evidence="1">Belongs to the MAD2 family.</text>
</comment>
<dbReference type="AlphaFoldDB" id="A0A197KG51"/>
<dbReference type="InterPro" id="IPR003511">
    <property type="entry name" value="HORMA_dom"/>
</dbReference>
<accession>A0A197KG51</accession>
<dbReference type="PANTHER" id="PTHR11842">
    <property type="entry name" value="MITOTIC SPINDLE ASSEMBLY CHECKPOINT PROTEIN MAD2"/>
    <property type="match status" value="1"/>
</dbReference>
<feature type="compositionally biased region" description="Acidic residues" evidence="2">
    <location>
        <begin position="197"/>
        <end position="206"/>
    </location>
</feature>
<evidence type="ECO:0000313" key="4">
    <source>
        <dbReference type="EMBL" id="OAQ35651.1"/>
    </source>
</evidence>
<name>A0A197KG51_9FUNG</name>
<evidence type="ECO:0000259" key="3">
    <source>
        <dbReference type="PROSITE" id="PS50815"/>
    </source>
</evidence>
<dbReference type="PROSITE" id="PS50815">
    <property type="entry name" value="HORMA"/>
    <property type="match status" value="1"/>
</dbReference>
<gene>
    <name evidence="4" type="ORF">K457DRAFT_586941</name>
</gene>
<dbReference type="Pfam" id="PF02301">
    <property type="entry name" value="HORMA"/>
    <property type="match status" value="1"/>
</dbReference>
<feature type="region of interest" description="Disordered" evidence="2">
    <location>
        <begin position="139"/>
        <end position="233"/>
    </location>
</feature>
<organism evidence="4 5">
    <name type="scientific">Linnemannia elongata AG-77</name>
    <dbReference type="NCBI Taxonomy" id="1314771"/>
    <lineage>
        <taxon>Eukaryota</taxon>
        <taxon>Fungi</taxon>
        <taxon>Fungi incertae sedis</taxon>
        <taxon>Mucoromycota</taxon>
        <taxon>Mortierellomycotina</taxon>
        <taxon>Mortierellomycetes</taxon>
        <taxon>Mortierellales</taxon>
        <taxon>Mortierellaceae</taxon>
        <taxon>Linnemannia</taxon>
    </lineage>
</organism>
<feature type="compositionally biased region" description="Acidic residues" evidence="2">
    <location>
        <begin position="214"/>
        <end position="233"/>
    </location>
</feature>
<dbReference type="EMBL" id="KV442014">
    <property type="protein sequence ID" value="OAQ35651.1"/>
    <property type="molecule type" value="Genomic_DNA"/>
</dbReference>
<sequence length="396" mass="44494">MNDQTGSVVLADVIAEFLEVAFHMIIFVRGIYPPELFESTQKYSCPIKTARHPGLKAYIQQIVHSLRTELLKDTIHRICVVTLDSSTRPVDRFVFEMSGLKSFEDRLRIVQQQPPQKSPAATHAMENYQSEHADEDLDLRQQDQDQQSETTAPRLDKGKGKAAAYQRHEMEKDVEGEDVERDGGLETNRYDSHGGDYEQEADEEQDEQGHPATEGEEGEGYNEEEHEEEGDDEYEAALVKRIRVAQDKRSATSNAVSLVAAQTTGENRGYDNRTARDGARHRRESPHFGARVDLTADLETMLRAMLLKVSICDAYLAPLTSESSFTVVVEMKNKGPGPEAQADFPWSPISPASHEEQLKVSTLPVQSILQQRKIIPVKTIDVADIQLELYLEKLSG</sequence>
<keyword evidence="5" id="KW-1185">Reference proteome</keyword>
<feature type="compositionally biased region" description="Basic and acidic residues" evidence="2">
    <location>
        <begin position="268"/>
        <end position="278"/>
    </location>
</feature>
<dbReference type="Proteomes" id="UP000078512">
    <property type="component" value="Unassembled WGS sequence"/>
</dbReference>
<dbReference type="SUPFAM" id="SSF56019">
    <property type="entry name" value="The spindle assembly checkpoint protein mad2"/>
    <property type="match status" value="1"/>
</dbReference>
<dbReference type="PANTHER" id="PTHR11842:SF10">
    <property type="entry name" value="MITOTIC SPINDLE ASSEMBLY CHECKPOINT PROTEIN MAD2B"/>
    <property type="match status" value="1"/>
</dbReference>
<feature type="domain" description="HORMA" evidence="3">
    <location>
        <begin position="8"/>
        <end position="391"/>
    </location>
</feature>
<proteinExistence type="inferred from homology"/>
<feature type="compositionally biased region" description="Basic and acidic residues" evidence="2">
    <location>
        <begin position="181"/>
        <end position="196"/>
    </location>
</feature>
<dbReference type="GO" id="GO:0016035">
    <property type="term" value="C:zeta DNA polymerase complex"/>
    <property type="evidence" value="ECO:0007669"/>
    <property type="project" value="TreeGrafter"/>
</dbReference>
<dbReference type="STRING" id="1314771.A0A197KG51"/>
<dbReference type="OrthoDB" id="21254at2759"/>
<dbReference type="InterPro" id="IPR045091">
    <property type="entry name" value="Mad2-like"/>
</dbReference>
<dbReference type="InterPro" id="IPR036570">
    <property type="entry name" value="HORMA_dom_sf"/>
</dbReference>
<evidence type="ECO:0000313" key="5">
    <source>
        <dbReference type="Proteomes" id="UP000078512"/>
    </source>
</evidence>
<keyword evidence="4" id="KW-0238">DNA-binding</keyword>
<protein>
    <submittedName>
        <fullName evidence="4">DNA-binding protein</fullName>
    </submittedName>
</protein>
<dbReference type="GO" id="GO:0003677">
    <property type="term" value="F:DNA binding"/>
    <property type="evidence" value="ECO:0007669"/>
    <property type="project" value="UniProtKB-KW"/>
</dbReference>
<evidence type="ECO:0000256" key="2">
    <source>
        <dbReference type="SAM" id="MobiDB-lite"/>
    </source>
</evidence>